<accession>A0ABT7QLJ4</accession>
<dbReference type="Proteomes" id="UP001168167">
    <property type="component" value="Unassembled WGS sequence"/>
</dbReference>
<comment type="similarity">
    <text evidence="1">Belongs to the ComF/GntX family.</text>
</comment>
<dbReference type="EMBL" id="JANQAO010000002">
    <property type="protein sequence ID" value="MDM5147560.1"/>
    <property type="molecule type" value="Genomic_DNA"/>
</dbReference>
<proteinExistence type="inferred from homology"/>
<dbReference type="Pfam" id="PF00156">
    <property type="entry name" value="Pribosyltran"/>
    <property type="match status" value="1"/>
</dbReference>
<evidence type="ECO:0000259" key="2">
    <source>
        <dbReference type="Pfam" id="PF00156"/>
    </source>
</evidence>
<dbReference type="InterPro" id="IPR029057">
    <property type="entry name" value="PRTase-like"/>
</dbReference>
<dbReference type="InterPro" id="IPR051910">
    <property type="entry name" value="ComF/GntX_DNA_util-trans"/>
</dbReference>
<dbReference type="PANTHER" id="PTHR47505">
    <property type="entry name" value="DNA UTILIZATION PROTEIN YHGH"/>
    <property type="match status" value="1"/>
</dbReference>
<protein>
    <submittedName>
        <fullName evidence="3">ComF family protein</fullName>
    </submittedName>
</protein>
<dbReference type="Gene3D" id="3.40.50.2020">
    <property type="match status" value="1"/>
</dbReference>
<keyword evidence="4" id="KW-1185">Reference proteome</keyword>
<organism evidence="3 4">
    <name type="scientific">Candidatus Doriopsillibacter californiensis</name>
    <dbReference type="NCBI Taxonomy" id="2970740"/>
    <lineage>
        <taxon>Bacteria</taxon>
        <taxon>Pseudomonadati</taxon>
        <taxon>Pseudomonadota</taxon>
        <taxon>Gammaproteobacteria</taxon>
        <taxon>Candidatus Tethybacterales</taxon>
        <taxon>Candidatus Persebacteraceae</taxon>
        <taxon>Candidatus Doriopsillibacter</taxon>
    </lineage>
</organism>
<reference evidence="3" key="2">
    <citation type="journal article" date="2023" name="Microbiome">
        <title>Synthase-selected sorting approach identifies a beta-lactone synthase in a nudibranch symbiotic bacterium.</title>
        <authorList>
            <person name="Dzunkova M."/>
            <person name="La Clair J.J."/>
            <person name="Tyml T."/>
            <person name="Doud D."/>
            <person name="Schulz F."/>
            <person name="Piquer-Esteban S."/>
            <person name="Porcel Sanchis D."/>
            <person name="Osborn A."/>
            <person name="Robinson D."/>
            <person name="Louie K.B."/>
            <person name="Bowen B.P."/>
            <person name="Bowers R.M."/>
            <person name="Lee J."/>
            <person name="Arnau V."/>
            <person name="Diaz-Villanueva W."/>
            <person name="Stepanauskas R."/>
            <person name="Gosliner T."/>
            <person name="Date S.V."/>
            <person name="Northen T.R."/>
            <person name="Cheng J.F."/>
            <person name="Burkart M.D."/>
            <person name="Woyke T."/>
        </authorList>
    </citation>
    <scope>NUCLEOTIDE SEQUENCE</scope>
    <source>
        <strain evidence="3">Df01</strain>
    </source>
</reference>
<evidence type="ECO:0000256" key="1">
    <source>
        <dbReference type="ARBA" id="ARBA00008007"/>
    </source>
</evidence>
<name>A0ABT7QLJ4_9GAMM</name>
<dbReference type="SUPFAM" id="SSF53271">
    <property type="entry name" value="PRTase-like"/>
    <property type="match status" value="1"/>
</dbReference>
<sequence length="217" mass="23632">MLLLTCCALCRALCRGTLCPPCMVDVERLRVVVACPQCAAPTDGLCGVCIKQPPAFDCTVAALCYLPPLTMLVQYFKFYGSWQLAELLASFAVAPAADVMLPVPLHPTRESWRGFNQARELAKMLPSPAPPLRDDWLRRVVDTLPQTRQTNVAARRRNVKGAFTVAAAVRGRRVLVVDDVMSSGATMQEIAKVLKKAGAAKVINLIIARTVPKKSTL</sequence>
<evidence type="ECO:0000313" key="3">
    <source>
        <dbReference type="EMBL" id="MDM5147560.1"/>
    </source>
</evidence>
<reference evidence="3" key="1">
    <citation type="submission" date="2022-08" db="EMBL/GenBank/DDBJ databases">
        <authorList>
            <person name="Dzunkova M."/>
            <person name="La Clair J."/>
            <person name="Tyml T."/>
            <person name="Doud D."/>
            <person name="Schulz F."/>
            <person name="Piquer S."/>
            <person name="Porcel Sanchis D."/>
            <person name="Osborn A."/>
            <person name="Robinson D."/>
            <person name="Louie K.B."/>
            <person name="Bowen B.P."/>
            <person name="Bowers R."/>
            <person name="Lee J."/>
            <person name="Arnau Llombart V."/>
            <person name="Diaz Villanueva W."/>
            <person name="Gosliner T."/>
            <person name="Northen T."/>
            <person name="Cheng J.-F."/>
            <person name="Burkart M.D."/>
            <person name="Woyke T."/>
        </authorList>
    </citation>
    <scope>NUCLEOTIDE SEQUENCE</scope>
    <source>
        <strain evidence="3">Df01</strain>
    </source>
</reference>
<dbReference type="CDD" id="cd06223">
    <property type="entry name" value="PRTases_typeI"/>
    <property type="match status" value="1"/>
</dbReference>
<dbReference type="PANTHER" id="PTHR47505:SF1">
    <property type="entry name" value="DNA UTILIZATION PROTEIN YHGH"/>
    <property type="match status" value="1"/>
</dbReference>
<feature type="domain" description="Phosphoribosyltransferase" evidence="2">
    <location>
        <begin position="155"/>
        <end position="204"/>
    </location>
</feature>
<evidence type="ECO:0000313" key="4">
    <source>
        <dbReference type="Proteomes" id="UP001168167"/>
    </source>
</evidence>
<gene>
    <name evidence="3" type="ORF">NQX30_04145</name>
</gene>
<dbReference type="InterPro" id="IPR000836">
    <property type="entry name" value="PRTase_dom"/>
</dbReference>
<comment type="caution">
    <text evidence="3">The sequence shown here is derived from an EMBL/GenBank/DDBJ whole genome shotgun (WGS) entry which is preliminary data.</text>
</comment>